<protein>
    <submittedName>
        <fullName evidence="1">Uncharacterized protein</fullName>
    </submittedName>
</protein>
<proteinExistence type="predicted"/>
<reference evidence="1" key="2">
    <citation type="journal article" date="2015" name="Data Brief">
        <title>Shoot transcriptome of the giant reed, Arundo donax.</title>
        <authorList>
            <person name="Barrero R.A."/>
            <person name="Guerrero F.D."/>
            <person name="Moolhuijzen P."/>
            <person name="Goolsby J.A."/>
            <person name="Tidwell J."/>
            <person name="Bellgard S.E."/>
            <person name="Bellgard M.I."/>
        </authorList>
    </citation>
    <scope>NUCLEOTIDE SEQUENCE</scope>
    <source>
        <tissue evidence="1">Shoot tissue taken approximately 20 cm above the soil surface</tissue>
    </source>
</reference>
<accession>A0A0A9CIY2</accession>
<dbReference type="EMBL" id="GBRH01221646">
    <property type="protein sequence ID" value="JAD76249.1"/>
    <property type="molecule type" value="Transcribed_RNA"/>
</dbReference>
<sequence length="85" mass="9868">MGESDSPQMLYNLGDLIQPANFLHNLDQPFTRDEIDQVIKEMPGDKAPGPDGFNAKFIKKCWNIIKEDFYQLFRIFIMVQSACRQ</sequence>
<reference evidence="1" key="1">
    <citation type="submission" date="2014-09" db="EMBL/GenBank/DDBJ databases">
        <authorList>
            <person name="Magalhaes I.L.F."/>
            <person name="Oliveira U."/>
            <person name="Santos F.R."/>
            <person name="Vidigal T.H.D.A."/>
            <person name="Brescovit A.D."/>
            <person name="Santos A.J."/>
        </authorList>
    </citation>
    <scope>NUCLEOTIDE SEQUENCE</scope>
    <source>
        <tissue evidence="1">Shoot tissue taken approximately 20 cm above the soil surface</tissue>
    </source>
</reference>
<evidence type="ECO:0000313" key="1">
    <source>
        <dbReference type="EMBL" id="JAD76249.1"/>
    </source>
</evidence>
<name>A0A0A9CIY2_ARUDO</name>
<dbReference type="AlphaFoldDB" id="A0A0A9CIY2"/>
<organism evidence="1">
    <name type="scientific">Arundo donax</name>
    <name type="common">Giant reed</name>
    <name type="synonym">Donax arundinaceus</name>
    <dbReference type="NCBI Taxonomy" id="35708"/>
    <lineage>
        <taxon>Eukaryota</taxon>
        <taxon>Viridiplantae</taxon>
        <taxon>Streptophyta</taxon>
        <taxon>Embryophyta</taxon>
        <taxon>Tracheophyta</taxon>
        <taxon>Spermatophyta</taxon>
        <taxon>Magnoliopsida</taxon>
        <taxon>Liliopsida</taxon>
        <taxon>Poales</taxon>
        <taxon>Poaceae</taxon>
        <taxon>PACMAD clade</taxon>
        <taxon>Arundinoideae</taxon>
        <taxon>Arundineae</taxon>
        <taxon>Arundo</taxon>
    </lineage>
</organism>